<comment type="caution">
    <text evidence="2">The sequence shown here is derived from an EMBL/GenBank/DDBJ whole genome shotgun (WGS) entry which is preliminary data.</text>
</comment>
<keyword evidence="1" id="KW-1133">Transmembrane helix</keyword>
<dbReference type="AlphaFoldDB" id="A0AAV9VUS0"/>
<protein>
    <submittedName>
        <fullName evidence="2">Uncharacterized protein</fullName>
    </submittedName>
</protein>
<evidence type="ECO:0000313" key="2">
    <source>
        <dbReference type="EMBL" id="KAK6496905.1"/>
    </source>
</evidence>
<feature type="transmembrane region" description="Helical" evidence="1">
    <location>
        <begin position="282"/>
        <end position="299"/>
    </location>
</feature>
<evidence type="ECO:0000256" key="1">
    <source>
        <dbReference type="SAM" id="Phobius"/>
    </source>
</evidence>
<dbReference type="Proteomes" id="UP001370758">
    <property type="component" value="Unassembled WGS sequence"/>
</dbReference>
<gene>
    <name evidence="2" type="ORF">TWF481_001886</name>
</gene>
<dbReference type="EMBL" id="JAVHJL010000010">
    <property type="protein sequence ID" value="KAK6496905.1"/>
    <property type="molecule type" value="Genomic_DNA"/>
</dbReference>
<evidence type="ECO:0000313" key="3">
    <source>
        <dbReference type="Proteomes" id="UP001370758"/>
    </source>
</evidence>
<name>A0AAV9VUS0_9PEZI</name>
<sequence>MRDFFQPTLSSTDLIGLVAALLPVIEPFYTPAASLYLFIRLYGVAGIVGFWFGNIETWKTLLEVLARLQDEDALAFKKWIIDEYNMTAIAGAIIAQLVISSLSLDLLNETHWSARACLMYSLVASLMAVYFAATQSRKLGRLFKGTEIRAWIRKGRKDNTEEIFCALKAVKTSEDYEECERNCQEFINSLQSASAEEETSTVRIPINFYANLWTRKPVLDPRSLQYIDVLPAPTSLLSLSAPSMLLSTSVFAFLAGIGVYLGFLYTKKLGLGSGVDDDRNVFFVYVIGLGICGVVYLTASRSTAEGKGRIQRFDYQLVRAGGMRGALLKEELDNARRRAIPVGGAPQDRG</sequence>
<proteinExistence type="predicted"/>
<keyword evidence="3" id="KW-1185">Reference proteome</keyword>
<accession>A0AAV9VUS0</accession>
<feature type="transmembrane region" description="Helical" evidence="1">
    <location>
        <begin position="86"/>
        <end position="106"/>
    </location>
</feature>
<keyword evidence="1" id="KW-0472">Membrane</keyword>
<feature type="transmembrane region" description="Helical" evidence="1">
    <location>
        <begin position="12"/>
        <end position="29"/>
    </location>
</feature>
<keyword evidence="1" id="KW-0812">Transmembrane</keyword>
<feature type="transmembrane region" description="Helical" evidence="1">
    <location>
        <begin position="244"/>
        <end position="262"/>
    </location>
</feature>
<organism evidence="2 3">
    <name type="scientific">Arthrobotrys musiformis</name>
    <dbReference type="NCBI Taxonomy" id="47236"/>
    <lineage>
        <taxon>Eukaryota</taxon>
        <taxon>Fungi</taxon>
        <taxon>Dikarya</taxon>
        <taxon>Ascomycota</taxon>
        <taxon>Pezizomycotina</taxon>
        <taxon>Orbiliomycetes</taxon>
        <taxon>Orbiliales</taxon>
        <taxon>Orbiliaceae</taxon>
        <taxon>Arthrobotrys</taxon>
    </lineage>
</organism>
<feature type="transmembrane region" description="Helical" evidence="1">
    <location>
        <begin position="112"/>
        <end position="133"/>
    </location>
</feature>
<reference evidence="2 3" key="1">
    <citation type="submission" date="2023-08" db="EMBL/GenBank/DDBJ databases">
        <authorList>
            <person name="Palmer J.M."/>
        </authorList>
    </citation>
    <scope>NUCLEOTIDE SEQUENCE [LARGE SCALE GENOMIC DNA]</scope>
    <source>
        <strain evidence="2 3">TWF481</strain>
    </source>
</reference>